<feature type="region of interest" description="Disordered" evidence="1">
    <location>
        <begin position="177"/>
        <end position="270"/>
    </location>
</feature>
<proteinExistence type="predicted"/>
<protein>
    <recommendedName>
        <fullName evidence="3">DDE-1 domain-containing protein</fullName>
    </recommendedName>
</protein>
<feature type="compositionally biased region" description="Low complexity" evidence="1">
    <location>
        <begin position="246"/>
        <end position="264"/>
    </location>
</feature>
<evidence type="ECO:0008006" key="3">
    <source>
        <dbReference type="Google" id="ProtNLM"/>
    </source>
</evidence>
<accession>C4A056</accession>
<dbReference type="InParanoid" id="C4A056"/>
<evidence type="ECO:0000313" key="2">
    <source>
        <dbReference type="EMBL" id="EEN41824.1"/>
    </source>
</evidence>
<organism>
    <name type="scientific">Branchiostoma floridae</name>
    <name type="common">Florida lancelet</name>
    <name type="synonym">Amphioxus</name>
    <dbReference type="NCBI Taxonomy" id="7739"/>
    <lineage>
        <taxon>Eukaryota</taxon>
        <taxon>Metazoa</taxon>
        <taxon>Chordata</taxon>
        <taxon>Cephalochordata</taxon>
        <taxon>Leptocardii</taxon>
        <taxon>Amphioxiformes</taxon>
        <taxon>Branchiostomatidae</taxon>
        <taxon>Branchiostoma</taxon>
    </lineage>
</organism>
<gene>
    <name evidence="2" type="ORF">BRAFLDRAFT_111068</name>
</gene>
<name>C4A056_BRAFL</name>
<reference evidence="2" key="1">
    <citation type="journal article" date="2008" name="Nature">
        <title>The amphioxus genome and the evolution of the chordate karyotype.</title>
        <authorList>
            <consortium name="US DOE Joint Genome Institute (JGI-PGF)"/>
            <person name="Putnam N.H."/>
            <person name="Butts T."/>
            <person name="Ferrier D.E.K."/>
            <person name="Furlong R.F."/>
            <person name="Hellsten U."/>
            <person name="Kawashima T."/>
            <person name="Robinson-Rechavi M."/>
            <person name="Shoguchi E."/>
            <person name="Terry A."/>
            <person name="Yu J.-K."/>
            <person name="Benito-Gutierrez E.L."/>
            <person name="Dubchak I."/>
            <person name="Garcia-Fernandez J."/>
            <person name="Gibson-Brown J.J."/>
            <person name="Grigoriev I.V."/>
            <person name="Horton A.C."/>
            <person name="de Jong P.J."/>
            <person name="Jurka J."/>
            <person name="Kapitonov V.V."/>
            <person name="Kohara Y."/>
            <person name="Kuroki Y."/>
            <person name="Lindquist E."/>
            <person name="Lucas S."/>
            <person name="Osoegawa K."/>
            <person name="Pennacchio L.A."/>
            <person name="Salamov A.A."/>
            <person name="Satou Y."/>
            <person name="Sauka-Spengler T."/>
            <person name="Schmutz J."/>
            <person name="Shin-I T."/>
            <person name="Toyoda A."/>
            <person name="Bronner-Fraser M."/>
            <person name="Fujiyama A."/>
            <person name="Holland L.Z."/>
            <person name="Holland P.W.H."/>
            <person name="Satoh N."/>
            <person name="Rokhsar D.S."/>
        </authorList>
    </citation>
    <scope>NUCLEOTIDE SEQUENCE [LARGE SCALE GENOMIC DNA]</scope>
    <source>
        <strain evidence="2">S238N-H82</strain>
        <tissue evidence="2">Testes</tissue>
    </source>
</reference>
<evidence type="ECO:0000256" key="1">
    <source>
        <dbReference type="SAM" id="MobiDB-lite"/>
    </source>
</evidence>
<dbReference type="EMBL" id="GG666784">
    <property type="protein sequence ID" value="EEN41824.1"/>
    <property type="molecule type" value="Genomic_DNA"/>
</dbReference>
<dbReference type="AlphaFoldDB" id="C4A056"/>
<feature type="compositionally biased region" description="Polar residues" evidence="1">
    <location>
        <begin position="192"/>
        <end position="203"/>
    </location>
</feature>
<sequence length="314" mass="33991">MTFNLPSNITIDYTGKKDCRMKTTGAGKKRCTVVCTVTADGRKYPLSVIFRGKRKHGAGVLPPGCKFPVLVQPSAWNDEDGCMKWARDIFPVRQDDTPAARVGFSQVPLMWIKVFSAIKAKKCLQAAQHAPAKRRVHLEPCPKHQLRTDKIWDHHNSKQEKAQALENACIAAEVNGGTPVAGHEQHPPHPSGQDQWRDTSSIRPTPRARTSGGTRAAPAPPLGPGPVAGHEQHPPHPSGQDQWQDTSSTRPTPRARTSGGTRAAPDPEPGVMMAGAGQEIRPKRTPVGLSCFSTAKTRKKPNVLHVAGAGRTLS</sequence>